<feature type="transmembrane region" description="Helical" evidence="5">
    <location>
        <begin position="289"/>
        <end position="307"/>
    </location>
</feature>
<dbReference type="RefSeq" id="XP_012650521.1">
    <property type="nucleotide sequence ID" value="XM_012795067.1"/>
</dbReference>
<reference evidence="6 7" key="3">
    <citation type="journal article" date="2016" name="Sci. Rep.">
        <title>Genome-wide diversity and gene expression profiling of Babesia microti isolates identify polymorphic genes that mediate host-pathogen interactions.</title>
        <authorList>
            <person name="Silva J.C."/>
            <person name="Cornillot E."/>
            <person name="McCracken C."/>
            <person name="Usmani-Brown S."/>
            <person name="Dwivedi A."/>
            <person name="Ifeonu O.O."/>
            <person name="Crabtree J."/>
            <person name="Gotia H.T."/>
            <person name="Virji A.Z."/>
            <person name="Reynes C."/>
            <person name="Colinge J."/>
            <person name="Kumar V."/>
            <person name="Lawres L."/>
            <person name="Pazzi J.E."/>
            <person name="Pablo J.V."/>
            <person name="Hung C."/>
            <person name="Brancato J."/>
            <person name="Kumari P."/>
            <person name="Orvis J."/>
            <person name="Tretina K."/>
            <person name="Chibucos M."/>
            <person name="Ott S."/>
            <person name="Sadzewicz L."/>
            <person name="Sengamalay N."/>
            <person name="Shetty A.C."/>
            <person name="Su Q."/>
            <person name="Tallon L."/>
            <person name="Fraser C.M."/>
            <person name="Frutos R."/>
            <person name="Molina D.M."/>
            <person name="Krause P.J."/>
            <person name="Ben Mamoun C."/>
        </authorList>
    </citation>
    <scope>NUCLEOTIDE SEQUENCE [LARGE SCALE GENOMIC DNA]</scope>
    <source>
        <strain evidence="6 7">RI</strain>
    </source>
</reference>
<feature type="transmembrane region" description="Helical" evidence="5">
    <location>
        <begin position="12"/>
        <end position="32"/>
    </location>
</feature>
<proteinExistence type="predicted"/>
<evidence type="ECO:0000313" key="6">
    <source>
        <dbReference type="EMBL" id="CCF76113.1"/>
    </source>
</evidence>
<feature type="transmembrane region" description="Helical" evidence="5">
    <location>
        <begin position="204"/>
        <end position="222"/>
    </location>
</feature>
<keyword evidence="3 5" id="KW-1133">Transmembrane helix</keyword>
<accession>I7J9Y8</accession>
<gene>
    <name evidence="6" type="ORF">BmR1_04g09730</name>
</gene>
<organism evidence="6 7">
    <name type="scientific">Babesia microti (strain RI)</name>
    <dbReference type="NCBI Taxonomy" id="1133968"/>
    <lineage>
        <taxon>Eukaryota</taxon>
        <taxon>Sar</taxon>
        <taxon>Alveolata</taxon>
        <taxon>Apicomplexa</taxon>
        <taxon>Aconoidasida</taxon>
        <taxon>Piroplasmida</taxon>
        <taxon>Babesiidae</taxon>
        <taxon>Babesia</taxon>
    </lineage>
</organism>
<dbReference type="GeneID" id="24426568"/>
<feature type="transmembrane region" description="Helical" evidence="5">
    <location>
        <begin position="228"/>
        <end position="250"/>
    </location>
</feature>
<dbReference type="Pfam" id="PF02535">
    <property type="entry name" value="Zip"/>
    <property type="match status" value="1"/>
</dbReference>
<keyword evidence="2 5" id="KW-0812">Transmembrane</keyword>
<dbReference type="PANTHER" id="PTHR11040:SF44">
    <property type="entry name" value="PROTEIN ZNTC-RELATED"/>
    <property type="match status" value="1"/>
</dbReference>
<dbReference type="PANTHER" id="PTHR11040">
    <property type="entry name" value="ZINC/IRON TRANSPORTER"/>
    <property type="match status" value="1"/>
</dbReference>
<dbReference type="Proteomes" id="UP000002899">
    <property type="component" value="Chromosome IV"/>
</dbReference>
<dbReference type="KEGG" id="bmic:BmR1_04g09730"/>
<dbReference type="AlphaFoldDB" id="I7J9Y8"/>
<feature type="transmembrane region" description="Helical" evidence="5">
    <location>
        <begin position="262"/>
        <end position="283"/>
    </location>
</feature>
<reference evidence="6 7" key="2">
    <citation type="journal article" date="2013" name="PLoS ONE">
        <title>Whole genome mapping and re-organization of the nuclear and mitochondrial genomes of Babesia microti isolates.</title>
        <authorList>
            <person name="Cornillot E."/>
            <person name="Dassouli A."/>
            <person name="Garg A."/>
            <person name="Pachikara N."/>
            <person name="Randazzo S."/>
            <person name="Depoix D."/>
            <person name="Carcy B."/>
            <person name="Delbecq S."/>
            <person name="Frutos R."/>
            <person name="Silva J.C."/>
            <person name="Sutton R."/>
            <person name="Krause P.J."/>
            <person name="Mamoun C.B."/>
        </authorList>
    </citation>
    <scope>NUCLEOTIDE SEQUENCE [LARGE SCALE GENOMIC DNA]</scope>
    <source>
        <strain evidence="6 7">RI</strain>
    </source>
</reference>
<evidence type="ECO:0000256" key="3">
    <source>
        <dbReference type="ARBA" id="ARBA00022989"/>
    </source>
</evidence>
<dbReference type="GO" id="GO:0016020">
    <property type="term" value="C:membrane"/>
    <property type="evidence" value="ECO:0007669"/>
    <property type="project" value="UniProtKB-SubCell"/>
</dbReference>
<sequence>MDGLGEHSVPIIVSKLCSAVVIGLLALGGYLIPKFVSKRSRLYHDTDKYEKIICLFNCFGAGSIMGMTFFHMMPETIHLCKHSGLFIQLNDSIFNMCYPLILCGASLVLLAEHVIATRDCHPCPDFSSGATKHEESTTTVNTVDQNNIIDGSKCTSITCPGHEFTTINPLYEIDCLEGGKIAEPAPMRVNLLERIRNMCKCRGFFLAIALAFHSIFEGVALGSSDSHAHVWLLFLGIASHKWAAAMALSISLCSGNNKKSTIVTLVAIFCLATPLGIFIGMGVSKIGNIYAGIMNALAVGTLIYIGAEIISHEFSATGMGRLFPLYQWLTTIAGSSLMLVLVIIDLLYIPHHH</sequence>
<reference evidence="6 7" key="1">
    <citation type="journal article" date="2012" name="Nucleic Acids Res.">
        <title>Sequencing of the smallest Apicomplexan genome from the human pathogen Babesia microti.</title>
        <authorList>
            <person name="Cornillot E."/>
            <person name="Hadj-Kaddour K."/>
            <person name="Dassouli A."/>
            <person name="Noel B."/>
            <person name="Ranwez V."/>
            <person name="Vacherie B."/>
            <person name="Augagneur Y."/>
            <person name="Bres V."/>
            <person name="Duclos A."/>
            <person name="Randazzo S."/>
            <person name="Carcy B."/>
            <person name="Debierre-Grockiego F."/>
            <person name="Delbecq S."/>
            <person name="Moubri-Menage K."/>
            <person name="Shams-Eldin H."/>
            <person name="Usmani-Brown S."/>
            <person name="Bringaud F."/>
            <person name="Wincker P."/>
            <person name="Vivares C.P."/>
            <person name="Schwarz R.T."/>
            <person name="Schetters T.P."/>
            <person name="Krause P.J."/>
            <person name="Gorenflot A."/>
            <person name="Berry V."/>
            <person name="Barbe V."/>
            <person name="Ben Mamoun C."/>
        </authorList>
    </citation>
    <scope>NUCLEOTIDE SEQUENCE [LARGE SCALE GENOMIC DNA]</scope>
    <source>
        <strain evidence="6 7">RI</strain>
    </source>
</reference>
<feature type="transmembrane region" description="Helical" evidence="5">
    <location>
        <begin position="328"/>
        <end position="349"/>
    </location>
</feature>
<comment type="subcellular location">
    <subcellularLocation>
        <location evidence="1">Membrane</location>
        <topology evidence="1">Multi-pass membrane protein</topology>
    </subcellularLocation>
</comment>
<evidence type="ECO:0000256" key="4">
    <source>
        <dbReference type="ARBA" id="ARBA00023136"/>
    </source>
</evidence>
<dbReference type="VEuPathDB" id="PiroplasmaDB:BmR1_04g09730"/>
<feature type="transmembrane region" description="Helical" evidence="5">
    <location>
        <begin position="52"/>
        <end position="73"/>
    </location>
</feature>
<evidence type="ECO:0000256" key="5">
    <source>
        <dbReference type="SAM" id="Phobius"/>
    </source>
</evidence>
<keyword evidence="7" id="KW-1185">Reference proteome</keyword>
<dbReference type="EMBL" id="LN871599">
    <property type="protein sequence ID" value="CCF76113.1"/>
    <property type="molecule type" value="Genomic_DNA"/>
</dbReference>
<evidence type="ECO:0000313" key="7">
    <source>
        <dbReference type="Proteomes" id="UP000002899"/>
    </source>
</evidence>
<evidence type="ECO:0000256" key="1">
    <source>
        <dbReference type="ARBA" id="ARBA00004141"/>
    </source>
</evidence>
<protein>
    <submittedName>
        <fullName evidence="6">Solute carrier family 39 (Zinc transporter)</fullName>
    </submittedName>
</protein>
<dbReference type="InterPro" id="IPR003689">
    <property type="entry name" value="ZIP"/>
</dbReference>
<name>I7J9Y8_BABMR</name>
<keyword evidence="4 5" id="KW-0472">Membrane</keyword>
<evidence type="ECO:0000256" key="2">
    <source>
        <dbReference type="ARBA" id="ARBA00022692"/>
    </source>
</evidence>
<dbReference type="GO" id="GO:0005385">
    <property type="term" value="F:zinc ion transmembrane transporter activity"/>
    <property type="evidence" value="ECO:0007669"/>
    <property type="project" value="TreeGrafter"/>
</dbReference>
<feature type="transmembrane region" description="Helical" evidence="5">
    <location>
        <begin position="93"/>
        <end position="111"/>
    </location>
</feature>
<dbReference type="OrthoDB" id="448280at2759"/>